<evidence type="ECO:0008006" key="10">
    <source>
        <dbReference type="Google" id="ProtNLM"/>
    </source>
</evidence>
<feature type="repeat" description="WD" evidence="6">
    <location>
        <begin position="217"/>
        <end position="258"/>
    </location>
</feature>
<comment type="similarity">
    <text evidence="5">Belongs to the WD repeat cdt2 family.</text>
</comment>
<feature type="repeat" description="WD" evidence="6">
    <location>
        <begin position="577"/>
        <end position="607"/>
    </location>
</feature>
<dbReference type="PANTHER" id="PTHR22852:SF0">
    <property type="entry name" value="DENTICLELESS PROTEIN HOMOLOG"/>
    <property type="match status" value="1"/>
</dbReference>
<dbReference type="GO" id="GO:0043161">
    <property type="term" value="P:proteasome-mediated ubiquitin-dependent protein catabolic process"/>
    <property type="evidence" value="ECO:0007669"/>
    <property type="project" value="TreeGrafter"/>
</dbReference>
<feature type="compositionally biased region" description="Low complexity" evidence="7">
    <location>
        <begin position="102"/>
        <end position="113"/>
    </location>
</feature>
<evidence type="ECO:0000256" key="4">
    <source>
        <dbReference type="ARBA" id="ARBA00022786"/>
    </source>
</evidence>
<keyword evidence="4" id="KW-0833">Ubl conjugation pathway</keyword>
<dbReference type="GO" id="GO:0005634">
    <property type="term" value="C:nucleus"/>
    <property type="evidence" value="ECO:0007669"/>
    <property type="project" value="TreeGrafter"/>
</dbReference>
<reference evidence="8 9" key="1">
    <citation type="submission" date="2019-06" db="EMBL/GenBank/DDBJ databases">
        <title>A chromosomal-level reference genome of Carpinus fangiana (Coryloideae, Betulaceae).</title>
        <authorList>
            <person name="Yang X."/>
            <person name="Wang Z."/>
            <person name="Zhang L."/>
            <person name="Hao G."/>
            <person name="Liu J."/>
            <person name="Yang Y."/>
        </authorList>
    </citation>
    <scope>NUCLEOTIDE SEQUENCE [LARGE SCALE GENOMIC DNA]</scope>
    <source>
        <strain evidence="8">Cfa_2016G</strain>
        <tissue evidence="8">Leaf</tissue>
    </source>
</reference>
<feature type="region of interest" description="Disordered" evidence="7">
    <location>
        <begin position="618"/>
        <end position="644"/>
    </location>
</feature>
<dbReference type="GO" id="GO:0030674">
    <property type="term" value="F:protein-macromolecule adaptor activity"/>
    <property type="evidence" value="ECO:0007669"/>
    <property type="project" value="TreeGrafter"/>
</dbReference>
<dbReference type="SUPFAM" id="SSF50978">
    <property type="entry name" value="WD40 repeat-like"/>
    <property type="match status" value="1"/>
</dbReference>
<dbReference type="Pfam" id="PF00400">
    <property type="entry name" value="WD40"/>
    <property type="match status" value="3"/>
</dbReference>
<dbReference type="InterPro" id="IPR036322">
    <property type="entry name" value="WD40_repeat_dom_sf"/>
</dbReference>
<evidence type="ECO:0000313" key="8">
    <source>
        <dbReference type="EMBL" id="KAB8360834.1"/>
    </source>
</evidence>
<evidence type="ECO:0000313" key="9">
    <source>
        <dbReference type="Proteomes" id="UP000327013"/>
    </source>
</evidence>
<dbReference type="Proteomes" id="UP000327013">
    <property type="component" value="Unassembled WGS sequence"/>
</dbReference>
<gene>
    <name evidence="8" type="ORF">FH972_024568</name>
</gene>
<proteinExistence type="inferred from homology"/>
<keyword evidence="3" id="KW-0677">Repeat</keyword>
<dbReference type="OrthoDB" id="2096344at2759"/>
<evidence type="ECO:0000256" key="2">
    <source>
        <dbReference type="ARBA" id="ARBA00022574"/>
    </source>
</evidence>
<evidence type="ECO:0000256" key="7">
    <source>
        <dbReference type="SAM" id="MobiDB-lite"/>
    </source>
</evidence>
<feature type="compositionally biased region" description="Acidic residues" evidence="7">
    <location>
        <begin position="634"/>
        <end position="644"/>
    </location>
</feature>
<name>A0A5N6L0X2_9ROSI</name>
<feature type="compositionally biased region" description="Basic and acidic residues" evidence="7">
    <location>
        <begin position="618"/>
        <end position="627"/>
    </location>
</feature>
<accession>A0A5N6L0X2</accession>
<dbReference type="InterPro" id="IPR051865">
    <property type="entry name" value="WD-repeat_CDT2_adapter"/>
</dbReference>
<dbReference type="PANTHER" id="PTHR22852">
    <property type="entry name" value="LETHAL 2 DENTICLELESS PROTEIN RETINOIC ACID-REGULATED NUCLEAR MATRIX-ASSOCIATED PROTEIN"/>
    <property type="match status" value="1"/>
</dbReference>
<dbReference type="PROSITE" id="PS50082">
    <property type="entry name" value="WD_REPEATS_2"/>
    <property type="match status" value="3"/>
</dbReference>
<dbReference type="AlphaFoldDB" id="A0A5N6L0X2"/>
<evidence type="ECO:0000256" key="5">
    <source>
        <dbReference type="ARBA" id="ARBA00038344"/>
    </source>
</evidence>
<dbReference type="PROSITE" id="PS00678">
    <property type="entry name" value="WD_REPEATS_1"/>
    <property type="match status" value="1"/>
</dbReference>
<keyword evidence="9" id="KW-1185">Reference proteome</keyword>
<feature type="region of interest" description="Disordered" evidence="7">
    <location>
        <begin position="1"/>
        <end position="64"/>
    </location>
</feature>
<comment type="caution">
    <text evidence="8">The sequence shown here is derived from an EMBL/GenBank/DDBJ whole genome shotgun (WGS) entry which is preliminary data.</text>
</comment>
<feature type="compositionally biased region" description="Pro residues" evidence="7">
    <location>
        <begin position="22"/>
        <end position="32"/>
    </location>
</feature>
<protein>
    <recommendedName>
        <fullName evidence="10">Anaphase-promoting complex subunit 4 WD40 domain-containing protein</fullName>
    </recommendedName>
</protein>
<dbReference type="InterPro" id="IPR015943">
    <property type="entry name" value="WD40/YVTN_repeat-like_dom_sf"/>
</dbReference>
<sequence length="644" mass="70133">MAATGQENELQHHDERSFGLLSPPPSSPPLPPMRTKLKKPPPITPKRFTKFFSPRNLSSSMGKSGRILRDITASGINGFAPDHSTELRPLKRRKISSTLLTESPSPASEPISPLQFASSPPPSSPCPNTAIPFAHPYPHPIRKASVTWQHLPDFSHTASFYSGPEDVHNFAREHLPFCVQACNTNSLVAIGSEEGEVRIVESAQDGIPPFSEPYISFRPHENAIMNLAFSSDDHYLATASGDQTGRIVDMYTQKTLFVLDEHTCSLKQISFMPDNDKIVATCSRDGVVGLWDLRCRTSSGPSYLTSTGTIPTTTPTYVKMYNSIINAHAPLFASSTANRIQYARPSSHPATTSLSFLPPSRGGSNLFLTSCADSAQLRLWDIRGKYSSRRGTPIPVSTTAPISSHIRHRPFGVNSVSLSTDASRVFALCKDSTVYAYSTNHLLLGQAPELNTGGKLERWSKGGATGAGPLYGMRNDAFRTGSFYVRSVVRRATPEHSELLAVGSSEGAPVLFPTDEALFHARSSSGRLAGRDNDPVTGRLASLRTSHSFAAVSVIGTPGRGNDGGELPIYTMGTPLIRGHSKEVTGVTWSSNGELVSISDDFRARVWREDANKARELRTQGEGEGRRWARGWADVDEEWDEEDG</sequence>
<feature type="repeat" description="WD" evidence="6">
    <location>
        <begin position="259"/>
        <end position="294"/>
    </location>
</feature>
<keyword evidence="2 6" id="KW-0853">WD repeat</keyword>
<dbReference type="Gene3D" id="2.130.10.10">
    <property type="entry name" value="YVTN repeat-like/Quinoprotein amine dehydrogenase"/>
    <property type="match status" value="2"/>
</dbReference>
<dbReference type="EMBL" id="VIBQ01000017">
    <property type="protein sequence ID" value="KAB8360834.1"/>
    <property type="molecule type" value="Genomic_DNA"/>
</dbReference>
<dbReference type="PROSITE" id="PS50294">
    <property type="entry name" value="WD_REPEATS_REGION"/>
    <property type="match status" value="1"/>
</dbReference>
<dbReference type="InterPro" id="IPR019775">
    <property type="entry name" value="WD40_repeat_CS"/>
</dbReference>
<dbReference type="InterPro" id="IPR001680">
    <property type="entry name" value="WD40_rpt"/>
</dbReference>
<feature type="region of interest" description="Disordered" evidence="7">
    <location>
        <begin position="99"/>
        <end position="131"/>
    </location>
</feature>
<evidence type="ECO:0000256" key="3">
    <source>
        <dbReference type="ARBA" id="ARBA00022737"/>
    </source>
</evidence>
<organism evidence="8 9">
    <name type="scientific">Carpinus fangiana</name>
    <dbReference type="NCBI Taxonomy" id="176857"/>
    <lineage>
        <taxon>Eukaryota</taxon>
        <taxon>Viridiplantae</taxon>
        <taxon>Streptophyta</taxon>
        <taxon>Embryophyta</taxon>
        <taxon>Tracheophyta</taxon>
        <taxon>Spermatophyta</taxon>
        <taxon>Magnoliopsida</taxon>
        <taxon>eudicotyledons</taxon>
        <taxon>Gunneridae</taxon>
        <taxon>Pentapetalae</taxon>
        <taxon>rosids</taxon>
        <taxon>fabids</taxon>
        <taxon>Fagales</taxon>
        <taxon>Betulaceae</taxon>
        <taxon>Carpinus</taxon>
    </lineage>
</organism>
<evidence type="ECO:0000256" key="1">
    <source>
        <dbReference type="ARBA" id="ARBA00004906"/>
    </source>
</evidence>
<dbReference type="SMART" id="SM00320">
    <property type="entry name" value="WD40"/>
    <property type="match status" value="6"/>
</dbReference>
<comment type="pathway">
    <text evidence="1">Protein modification; protein ubiquitination.</text>
</comment>
<evidence type="ECO:0000256" key="6">
    <source>
        <dbReference type="PROSITE-ProRule" id="PRU00221"/>
    </source>
</evidence>